<dbReference type="InterPro" id="IPR050481">
    <property type="entry name" value="UDP-glycosyltransf_plant"/>
</dbReference>
<dbReference type="PANTHER" id="PTHR48048">
    <property type="entry name" value="GLYCOSYLTRANSFERASE"/>
    <property type="match status" value="1"/>
</dbReference>
<dbReference type="SUPFAM" id="SSF53756">
    <property type="entry name" value="UDP-Glycosyltransferase/glycogen phosphorylase"/>
    <property type="match status" value="3"/>
</dbReference>
<dbReference type="GO" id="GO:0035251">
    <property type="term" value="F:UDP-glucosyltransferase activity"/>
    <property type="evidence" value="ECO:0007669"/>
    <property type="project" value="InterPro"/>
</dbReference>
<dbReference type="FunFam" id="3.40.50.2000:FF:000020">
    <property type="entry name" value="Glycosyltransferase"/>
    <property type="match status" value="3"/>
</dbReference>
<feature type="coiled-coil region" evidence="4">
    <location>
        <begin position="888"/>
        <end position="915"/>
    </location>
</feature>
<comment type="similarity">
    <text evidence="1">Belongs to the UDP-glycosyltransferase family.</text>
</comment>
<evidence type="ECO:0000256" key="3">
    <source>
        <dbReference type="ARBA" id="ARBA00022679"/>
    </source>
</evidence>
<dbReference type="CDD" id="cd03784">
    <property type="entry name" value="GT1_Gtf-like"/>
    <property type="match status" value="3"/>
</dbReference>
<dbReference type="Pfam" id="PF00201">
    <property type="entry name" value="UDPGT"/>
    <property type="match status" value="3"/>
</dbReference>
<keyword evidence="4" id="KW-0175">Coiled coil</keyword>
<evidence type="ECO:0000256" key="1">
    <source>
        <dbReference type="ARBA" id="ARBA00009995"/>
    </source>
</evidence>
<dbReference type="PROSITE" id="PS00375">
    <property type="entry name" value="UDPGT"/>
    <property type="match status" value="3"/>
</dbReference>
<name>A0A5A7PNL3_STRAF</name>
<proteinExistence type="inferred from homology"/>
<evidence type="ECO:0000259" key="5">
    <source>
        <dbReference type="PROSITE" id="PS50126"/>
    </source>
</evidence>
<dbReference type="EMBL" id="BKCP01004872">
    <property type="protein sequence ID" value="GER34354.1"/>
    <property type="molecule type" value="Genomic_DNA"/>
</dbReference>
<gene>
    <name evidence="6" type="ORF">STAS_10580</name>
</gene>
<keyword evidence="7" id="KW-1185">Reference proteome</keyword>
<dbReference type="PANTHER" id="PTHR48048:SF30">
    <property type="entry name" value="GLYCOSYLTRANSFERASE"/>
    <property type="match status" value="1"/>
</dbReference>
<evidence type="ECO:0000313" key="6">
    <source>
        <dbReference type="EMBL" id="GER34354.1"/>
    </source>
</evidence>
<keyword evidence="2" id="KW-0328">Glycosyltransferase</keyword>
<feature type="domain" description="S1 motif" evidence="5">
    <location>
        <begin position="1287"/>
        <end position="1371"/>
    </location>
</feature>
<organism evidence="6 7">
    <name type="scientific">Striga asiatica</name>
    <name type="common">Asiatic witchweed</name>
    <name type="synonym">Buchnera asiatica</name>
    <dbReference type="NCBI Taxonomy" id="4170"/>
    <lineage>
        <taxon>Eukaryota</taxon>
        <taxon>Viridiplantae</taxon>
        <taxon>Streptophyta</taxon>
        <taxon>Embryophyta</taxon>
        <taxon>Tracheophyta</taxon>
        <taxon>Spermatophyta</taxon>
        <taxon>Magnoliopsida</taxon>
        <taxon>eudicotyledons</taxon>
        <taxon>Gunneridae</taxon>
        <taxon>Pentapetalae</taxon>
        <taxon>asterids</taxon>
        <taxon>lamiids</taxon>
        <taxon>Lamiales</taxon>
        <taxon>Orobanchaceae</taxon>
        <taxon>Buchnereae</taxon>
        <taxon>Striga</taxon>
    </lineage>
</organism>
<dbReference type="InterPro" id="IPR035595">
    <property type="entry name" value="UDP_glycos_trans_CS"/>
</dbReference>
<dbReference type="InterPro" id="IPR002213">
    <property type="entry name" value="UDP_glucos_trans"/>
</dbReference>
<reference evidence="7" key="1">
    <citation type="journal article" date="2019" name="Curr. Biol.">
        <title>Genome Sequence of Striga asiatica Provides Insight into the Evolution of Plant Parasitism.</title>
        <authorList>
            <person name="Yoshida S."/>
            <person name="Kim S."/>
            <person name="Wafula E.K."/>
            <person name="Tanskanen J."/>
            <person name="Kim Y.M."/>
            <person name="Honaas L."/>
            <person name="Yang Z."/>
            <person name="Spallek T."/>
            <person name="Conn C.E."/>
            <person name="Ichihashi Y."/>
            <person name="Cheong K."/>
            <person name="Cui S."/>
            <person name="Der J.P."/>
            <person name="Gundlach H."/>
            <person name="Jiao Y."/>
            <person name="Hori C."/>
            <person name="Ishida J.K."/>
            <person name="Kasahara H."/>
            <person name="Kiba T."/>
            <person name="Kim M.S."/>
            <person name="Koo N."/>
            <person name="Laohavisit A."/>
            <person name="Lee Y.H."/>
            <person name="Lumba S."/>
            <person name="McCourt P."/>
            <person name="Mortimer J.C."/>
            <person name="Mutuku J.M."/>
            <person name="Nomura T."/>
            <person name="Sasaki-Sekimoto Y."/>
            <person name="Seto Y."/>
            <person name="Wang Y."/>
            <person name="Wakatake T."/>
            <person name="Sakakibara H."/>
            <person name="Demura T."/>
            <person name="Yamaguchi S."/>
            <person name="Yoneyama K."/>
            <person name="Manabe R.I."/>
            <person name="Nelson D.C."/>
            <person name="Schulman A.H."/>
            <person name="Timko M.P."/>
            <person name="dePamphilis C.W."/>
            <person name="Choi D."/>
            <person name="Shirasu K."/>
        </authorList>
    </citation>
    <scope>NUCLEOTIDE SEQUENCE [LARGE SCALE GENOMIC DNA]</scope>
    <source>
        <strain evidence="7">cv. UVA1</strain>
    </source>
</reference>
<protein>
    <submittedName>
        <fullName evidence="6">UDP-glycosyltransferase</fullName>
    </submittedName>
</protein>
<accession>A0A5A7PNL3</accession>
<comment type="caution">
    <text evidence="6">The sequence shown here is derived from an EMBL/GenBank/DDBJ whole genome shotgun (WGS) entry which is preliminary data.</text>
</comment>
<evidence type="ECO:0000313" key="7">
    <source>
        <dbReference type="Proteomes" id="UP000325081"/>
    </source>
</evidence>
<evidence type="ECO:0000256" key="2">
    <source>
        <dbReference type="ARBA" id="ARBA00022676"/>
    </source>
</evidence>
<dbReference type="PROSITE" id="PS50126">
    <property type="entry name" value="S1"/>
    <property type="match status" value="1"/>
</dbReference>
<dbReference type="FunFam" id="3.40.50.2000:FF:000095">
    <property type="entry name" value="Glycosyltransferase"/>
    <property type="match status" value="2"/>
</dbReference>
<dbReference type="OrthoDB" id="5835829at2759"/>
<dbReference type="Gene3D" id="3.40.50.2000">
    <property type="entry name" value="Glycogen Phosphorylase B"/>
    <property type="match status" value="6"/>
</dbReference>
<evidence type="ECO:0000256" key="4">
    <source>
        <dbReference type="SAM" id="Coils"/>
    </source>
</evidence>
<dbReference type="Proteomes" id="UP000325081">
    <property type="component" value="Unassembled WGS sequence"/>
</dbReference>
<feature type="non-terminal residue" evidence="6">
    <location>
        <position position="1371"/>
    </location>
</feature>
<feature type="coiled-coil region" evidence="4">
    <location>
        <begin position="419"/>
        <end position="446"/>
    </location>
</feature>
<sequence>METIVLYPSPGMGHLIPMVELGKLILRHHPSAAVTILTAPPSFNTGSTAAYIRCVSSAVPSITFHHLPAVNLDLQSFPSMEAVIFETLRLSDPHVRRALESISAVGPAISAFIIDFFCVSSQPIAAELGIPTYYFGTSGATALALCLHFPEVNRSTTVSFKDMKDTLLDFPGLPPFPPSDMPLPFLDRETFDYRKFLECSLGSSSSDGIILNTFESLEVRSLKSIREGECNPDGPAPPPVFTIGPLLASEDRSTSGPAHECLGWLDKQPSKSVVYLCFGSLGLFSEAQLKEIAIGLEKSGHRFLWVVRSPPSGDESRRFLPPPEPDLESLLPEGFLDRTAGRGLVVKSWAPQVAVLGHGSVGGFVTHCGWNSVLEAVRAGVPMVAWPLYAEQKVNRTVMVEEMRVALRMEMAEDGFVAAEEVERRVRELMGEAEEVRKVVEEKSLEAAAAMAEGGSSIVQLGKLFLSWKKVKMETIVLYPSPAMGHLISMVELGKFILRHNPSAAITILTVPPSFNTGSTAAYIRRVSSAVPSITFLHLPAVHLDLHAFPSMEAVILETLRLSNPQVRRALGSISAPVSAFVIDFFCSSSQAIAAEFGIPTYYFITSGAAATAFFLHFPVVHGTTAVSFKDMRDTLLNFPGLPPFPPSDMVEPVLDRESTDYKIFLEYSINMSISDGIIVNTFESLEARTLKSIREGECNPDGPAPPPVFTIGPLLAAEDRSTSGPAHECLGWLDKQPSESVVYLCFGSLGLFSEPQLKEIAIGLEKSGHRFLWVVRSPPTGDESGRFLPPPEPDLDVLLPEGFLNRTAGRGLVVKSWAPQVAVLGHGSVGGFVTHCGWNSVLEAVRAGVPMVAWPLYAEQKVNRAVLVEEMRVALRMEMAEDGFVAAEEVERRVRELMGEAEEVRRVVEEKSLEAAAAMSEGGSSIDTVVLYPSPEHLNSMLILSKFFSKHHPTLPVIILCSAPESAASSVSSLPSVTYRRLPPVATPPNFTKHPVERFFEISRLDNPNLRQALLQISEKSRIRAVVMDYFCNPAFDVSTGLGIPTYFYVSSGAFGLCIFFNFPTIDEKIGEQDLGSLNDFVQVPGCPPIYSSDFPNGMFFRRTPIYQHFLSAANNMLKSAGILVNAFDALEPRAKEALDSGACVPGGSTPPAFFVGPLVAEASGGGGGDRHECLQWLDEQPCRSVVFLCFGRRGLFSAEQLREMAVGLEGSGHRFLWSVRSPPGAADGEPDLEALLPEGFLERTKGRGFIIKSWAPQREVLDHAAVAGFVTHCGRSSILEALMRGVPMIGWPMYAEQRINRVFMVEEMGVALPLEDGEDGFVAAAELEKRVRELMDSKAGRAVRERVEEMRRAAEAAVGEGGSSVAELN</sequence>
<dbReference type="GO" id="GO:0003676">
    <property type="term" value="F:nucleic acid binding"/>
    <property type="evidence" value="ECO:0007669"/>
    <property type="project" value="InterPro"/>
</dbReference>
<dbReference type="InterPro" id="IPR003029">
    <property type="entry name" value="S1_domain"/>
</dbReference>
<keyword evidence="3 6" id="KW-0808">Transferase</keyword>